<proteinExistence type="predicted"/>
<reference evidence="2 3" key="1">
    <citation type="submission" date="2020-01" db="EMBL/GenBank/DDBJ databases">
        <title>Herbidospora sp. NEAU-GS84 nov., a novel actinomycete isolated from soil.</title>
        <authorList>
            <person name="Han L."/>
        </authorList>
    </citation>
    <scope>NUCLEOTIDE SEQUENCE [LARGE SCALE GENOMIC DNA]</scope>
    <source>
        <strain evidence="2 3">NEAU-GS84</strain>
    </source>
</reference>
<dbReference type="EMBL" id="WXEW01000004">
    <property type="protein sequence ID" value="NAS22878.1"/>
    <property type="molecule type" value="Genomic_DNA"/>
</dbReference>
<accession>A0A7C9NH53</accession>
<protein>
    <submittedName>
        <fullName evidence="2">Uncharacterized protein</fullName>
    </submittedName>
</protein>
<keyword evidence="1" id="KW-1133">Transmembrane helix</keyword>
<evidence type="ECO:0000313" key="3">
    <source>
        <dbReference type="Proteomes" id="UP000479526"/>
    </source>
</evidence>
<keyword evidence="3" id="KW-1185">Reference proteome</keyword>
<organism evidence="2 3">
    <name type="scientific">Herbidospora solisilvae</name>
    <dbReference type="NCBI Taxonomy" id="2696284"/>
    <lineage>
        <taxon>Bacteria</taxon>
        <taxon>Bacillati</taxon>
        <taxon>Actinomycetota</taxon>
        <taxon>Actinomycetes</taxon>
        <taxon>Streptosporangiales</taxon>
        <taxon>Streptosporangiaceae</taxon>
        <taxon>Herbidospora</taxon>
    </lineage>
</organism>
<dbReference type="AlphaFoldDB" id="A0A7C9NH53"/>
<keyword evidence="1" id="KW-0812">Transmembrane</keyword>
<feature type="transmembrane region" description="Helical" evidence="1">
    <location>
        <begin position="241"/>
        <end position="259"/>
    </location>
</feature>
<name>A0A7C9NH53_9ACTN</name>
<comment type="caution">
    <text evidence="2">The sequence shown here is derived from an EMBL/GenBank/DDBJ whole genome shotgun (WGS) entry which is preliminary data.</text>
</comment>
<feature type="transmembrane region" description="Helical" evidence="1">
    <location>
        <begin position="353"/>
        <end position="371"/>
    </location>
</feature>
<evidence type="ECO:0000256" key="1">
    <source>
        <dbReference type="SAM" id="Phobius"/>
    </source>
</evidence>
<evidence type="ECO:0000313" key="2">
    <source>
        <dbReference type="EMBL" id="NAS22878.1"/>
    </source>
</evidence>
<keyword evidence="1" id="KW-0472">Membrane</keyword>
<gene>
    <name evidence="2" type="ORF">GT755_14405</name>
</gene>
<dbReference type="Proteomes" id="UP000479526">
    <property type="component" value="Unassembled WGS sequence"/>
</dbReference>
<feature type="transmembrane region" description="Helical" evidence="1">
    <location>
        <begin position="6"/>
        <end position="27"/>
    </location>
</feature>
<sequence>MVSYYVDLAIGLILAFLLLSLLVSGLNEGIVRLLGIRSKFLWAYLRDTLDGGEQIHRVNGFLRWLDRRLRGVTVLGRRFRSTLADLLPPVRNSTRSRLPATVLGVFVKLPFGKDPRPKFSPSPAPVDIAPATPEQAPAHQGEPFTDLLHERLQEIDEARQGKTSIAEIPPSRFSVALLEIASERGGVDALLAELKRLDSPLYRPLAGLWAKAGVDLETFRKGVEEWFDGEMERLTVLYRRYVRVAVGMLSLVVTLVFSMDSLEYGKTLLNDSAYRSAIAAFAEQGEEALAPIKDQCAPGADTYVCVTEVLSTPAFVKIFTHAPVSVEIPGTGTPVWKWGGGDWWDRLKSPSHWPGFLLTLVALLFGSSFWWDMLRRLTGLKSKAPSTSQG</sequence>